<dbReference type="EMBL" id="PDKO01000009">
    <property type="protein sequence ID" value="RXJ62233.1"/>
    <property type="molecule type" value="Genomic_DNA"/>
</dbReference>
<dbReference type="GO" id="GO:0004553">
    <property type="term" value="F:hydrolase activity, hydrolyzing O-glycosyl compounds"/>
    <property type="evidence" value="ECO:0007669"/>
    <property type="project" value="InterPro"/>
</dbReference>
<evidence type="ECO:0000259" key="6">
    <source>
        <dbReference type="SMART" id="SM00925"/>
    </source>
</evidence>
<dbReference type="InterPro" id="IPR010611">
    <property type="entry name" value="3D_dom"/>
</dbReference>
<evidence type="ECO:0000256" key="3">
    <source>
        <dbReference type="ARBA" id="ARBA00023239"/>
    </source>
</evidence>
<dbReference type="PANTHER" id="PTHR30124">
    <property type="entry name" value="MEMBRANE-BOUND LYTIC MUREIN TRANSGLYCOSYLASE A"/>
    <property type="match status" value="1"/>
</dbReference>
<dbReference type="Proteomes" id="UP000290191">
    <property type="component" value="Unassembled WGS sequence"/>
</dbReference>
<evidence type="ECO:0000313" key="7">
    <source>
        <dbReference type="EMBL" id="RXJ62233.1"/>
    </source>
</evidence>
<evidence type="ECO:0000256" key="1">
    <source>
        <dbReference type="ARBA" id="ARBA00001420"/>
    </source>
</evidence>
<dbReference type="Pfam" id="PF03562">
    <property type="entry name" value="MltA"/>
    <property type="match status" value="1"/>
</dbReference>
<evidence type="ECO:0000256" key="4">
    <source>
        <dbReference type="ARBA" id="ARBA00023316"/>
    </source>
</evidence>
<dbReference type="GO" id="GO:0071555">
    <property type="term" value="P:cell wall organization"/>
    <property type="evidence" value="ECO:0007669"/>
    <property type="project" value="UniProtKB-KW"/>
</dbReference>
<dbReference type="PANTHER" id="PTHR30124:SF0">
    <property type="entry name" value="MEMBRANE-BOUND LYTIC MUREIN TRANSGLYCOSYLASE A"/>
    <property type="match status" value="1"/>
</dbReference>
<dbReference type="SUPFAM" id="SSF50685">
    <property type="entry name" value="Barwin-like endoglucanases"/>
    <property type="match status" value="1"/>
</dbReference>
<keyword evidence="8" id="KW-1185">Reference proteome</keyword>
<dbReference type="Pfam" id="PF06725">
    <property type="entry name" value="3D"/>
    <property type="match status" value="1"/>
</dbReference>
<dbReference type="STRING" id="877500.GCA_000935065_03384"/>
<keyword evidence="7" id="KW-0378">Hydrolase</keyword>
<gene>
    <name evidence="7" type="ORF">CRV06_10745</name>
</gene>
<dbReference type="InterPro" id="IPR036908">
    <property type="entry name" value="RlpA-like_sf"/>
</dbReference>
<dbReference type="CDD" id="cd14668">
    <property type="entry name" value="mlta_B"/>
    <property type="match status" value="1"/>
</dbReference>
<dbReference type="InterPro" id="IPR005300">
    <property type="entry name" value="MltA_B"/>
</dbReference>
<feature type="domain" description="Lytic transglycosylase MltA" evidence="6">
    <location>
        <begin position="116"/>
        <end position="270"/>
    </location>
</feature>
<dbReference type="PIRSF" id="PIRSF019422">
    <property type="entry name" value="MltA"/>
    <property type="match status" value="1"/>
</dbReference>
<dbReference type="Gene3D" id="2.40.40.10">
    <property type="entry name" value="RlpA-like domain"/>
    <property type="match status" value="1"/>
</dbReference>
<dbReference type="SMART" id="SM00925">
    <property type="entry name" value="MltA"/>
    <property type="match status" value="1"/>
</dbReference>
<evidence type="ECO:0000313" key="8">
    <source>
        <dbReference type="Proteomes" id="UP000290191"/>
    </source>
</evidence>
<evidence type="ECO:0000256" key="5">
    <source>
        <dbReference type="ARBA" id="ARBA00030918"/>
    </source>
</evidence>
<reference evidence="7 8" key="1">
    <citation type="submission" date="2017-10" db="EMBL/GenBank/DDBJ databases">
        <title>Genomics of the genus Arcobacter.</title>
        <authorList>
            <person name="Perez-Cataluna A."/>
            <person name="Figueras M.J."/>
        </authorList>
    </citation>
    <scope>NUCLEOTIDE SEQUENCE [LARGE SCALE GENOMIC DNA]</scope>
    <source>
        <strain evidence="7 8">DSM 24636</strain>
    </source>
</reference>
<sequence length="365" mass="41061">MKILSTVTIFFILLFSGCSQKEPLNLQTLPISQAKVKKINFTDIQGFYKDNLPLAFEVFKKDCRRSKKYELFKEVCKKAEGYTDASKFFTENFTPYELYSSSGVDKGVITGYYEPLLKGSRTESSVYKYPVYKTPEDMLVVDLSDAYPELKKYRLRGKLVDGKIVAYDDRKELNQRDDLEPICFVDDRIELFFLQIQGSGKIQLDTGEIINVGYANQNGHKYKGIGGMLLKEGVLKGYGASMQGIKAYLEDNPQRMDEVLYKNRSYIFFTEKLKGATGALGSELVGGRNLAVDRRYIPLGLPVFINTKNSVTQENIDRLMVAADTGGAIKGEIRADFFFGDGQKAELYAGGMKESGKLTILVPNN</sequence>
<dbReference type="CDD" id="cd14485">
    <property type="entry name" value="mltA_like_LT_A"/>
    <property type="match status" value="1"/>
</dbReference>
<dbReference type="GO" id="GO:0009253">
    <property type="term" value="P:peptidoglycan catabolic process"/>
    <property type="evidence" value="ECO:0007669"/>
    <property type="project" value="TreeGrafter"/>
</dbReference>
<organism evidence="7 8">
    <name type="scientific">Halarcobacter anaerophilus</name>
    <dbReference type="NCBI Taxonomy" id="877500"/>
    <lineage>
        <taxon>Bacteria</taxon>
        <taxon>Pseudomonadati</taxon>
        <taxon>Campylobacterota</taxon>
        <taxon>Epsilonproteobacteria</taxon>
        <taxon>Campylobacterales</taxon>
        <taxon>Arcobacteraceae</taxon>
        <taxon>Halarcobacter</taxon>
    </lineage>
</organism>
<protein>
    <recommendedName>
        <fullName evidence="2">peptidoglycan lytic exotransglycosylase</fullName>
        <ecNumber evidence="2">4.2.2.n1</ecNumber>
    </recommendedName>
    <alternativeName>
        <fullName evidence="5">Murein hydrolase A</fullName>
    </alternativeName>
</protein>
<dbReference type="PROSITE" id="PS51257">
    <property type="entry name" value="PROKAR_LIPOPROTEIN"/>
    <property type="match status" value="1"/>
</dbReference>
<dbReference type="AlphaFoldDB" id="A0A4Q0XYA2"/>
<comment type="caution">
    <text evidence="7">The sequence shown here is derived from an EMBL/GenBank/DDBJ whole genome shotgun (WGS) entry which is preliminary data.</text>
</comment>
<evidence type="ECO:0000256" key="2">
    <source>
        <dbReference type="ARBA" id="ARBA00012587"/>
    </source>
</evidence>
<keyword evidence="3" id="KW-0456">Lyase</keyword>
<dbReference type="EC" id="4.2.2.n1" evidence="2"/>
<dbReference type="GO" id="GO:0008933">
    <property type="term" value="F:peptidoglycan lytic transglycosylase activity"/>
    <property type="evidence" value="ECO:0007669"/>
    <property type="project" value="TreeGrafter"/>
</dbReference>
<dbReference type="InterPro" id="IPR026044">
    <property type="entry name" value="MltA"/>
</dbReference>
<proteinExistence type="predicted"/>
<dbReference type="RefSeq" id="WP_129082469.1">
    <property type="nucleotide sequence ID" value="NZ_CP041070.1"/>
</dbReference>
<dbReference type="Gene3D" id="2.40.240.50">
    <property type="entry name" value="Barwin-like endoglucanases"/>
    <property type="match status" value="1"/>
</dbReference>
<accession>A0A4Q0XYA2</accession>
<dbReference type="GO" id="GO:0019867">
    <property type="term" value="C:outer membrane"/>
    <property type="evidence" value="ECO:0007669"/>
    <property type="project" value="InterPro"/>
</dbReference>
<dbReference type="OrthoDB" id="9783686at2"/>
<keyword evidence="4" id="KW-0961">Cell wall biogenesis/degradation</keyword>
<dbReference type="GO" id="GO:0009254">
    <property type="term" value="P:peptidoglycan turnover"/>
    <property type="evidence" value="ECO:0007669"/>
    <property type="project" value="InterPro"/>
</dbReference>
<comment type="catalytic activity">
    <reaction evidence="1">
        <text>Exolytic cleavage of the (1-&gt;4)-beta-glycosidic linkage between N-acetylmuramic acid (MurNAc) and N-acetylglucosamine (GlcNAc) residues in peptidoglycan, from either the reducing or the non-reducing ends of the peptidoglycan chains, with concomitant formation of a 1,6-anhydrobond in the MurNAc residue.</text>
        <dbReference type="EC" id="4.2.2.n1"/>
    </reaction>
</comment>
<name>A0A4Q0XYA2_9BACT</name>